<evidence type="ECO:0000313" key="2">
    <source>
        <dbReference type="Proteomes" id="UP001596915"/>
    </source>
</evidence>
<proteinExistence type="predicted"/>
<organism evidence="1 2">
    <name type="scientific">Streptomyces sanglieri</name>
    <dbReference type="NCBI Taxonomy" id="193460"/>
    <lineage>
        <taxon>Bacteria</taxon>
        <taxon>Bacillati</taxon>
        <taxon>Actinomycetota</taxon>
        <taxon>Actinomycetes</taxon>
        <taxon>Kitasatosporales</taxon>
        <taxon>Streptomycetaceae</taxon>
        <taxon>Streptomyces</taxon>
    </lineage>
</organism>
<evidence type="ECO:0000313" key="1">
    <source>
        <dbReference type="EMBL" id="MFD0622821.1"/>
    </source>
</evidence>
<dbReference type="EMBL" id="JBHTGL010000008">
    <property type="protein sequence ID" value="MFD0622821.1"/>
    <property type="molecule type" value="Genomic_DNA"/>
</dbReference>
<accession>A0ABW2WQC2</accession>
<gene>
    <name evidence="1" type="ORF">ACFQ2K_08285</name>
</gene>
<sequence length="48" mass="5224">MATAQERGLRPAFRVVVDSRDKSYGFTPDFVRDAGAAGYETLTGSRTV</sequence>
<reference evidence="2" key="1">
    <citation type="journal article" date="2019" name="Int. J. Syst. Evol. Microbiol.">
        <title>The Global Catalogue of Microorganisms (GCM) 10K type strain sequencing project: providing services to taxonomists for standard genome sequencing and annotation.</title>
        <authorList>
            <consortium name="The Broad Institute Genomics Platform"/>
            <consortium name="The Broad Institute Genome Sequencing Center for Infectious Disease"/>
            <person name="Wu L."/>
            <person name="Ma J."/>
        </authorList>
    </citation>
    <scope>NUCLEOTIDE SEQUENCE [LARGE SCALE GENOMIC DNA]</scope>
    <source>
        <strain evidence="2">JCM 12607</strain>
    </source>
</reference>
<dbReference type="Proteomes" id="UP001596915">
    <property type="component" value="Unassembled WGS sequence"/>
</dbReference>
<name>A0ABW2WQC2_9ACTN</name>
<comment type="caution">
    <text evidence="1">The sequence shown here is derived from an EMBL/GenBank/DDBJ whole genome shotgun (WGS) entry which is preliminary data.</text>
</comment>
<keyword evidence="2" id="KW-1185">Reference proteome</keyword>
<protein>
    <submittedName>
        <fullName evidence="1">Uncharacterized protein</fullName>
    </submittedName>
</protein>